<keyword evidence="3" id="KW-0552">Olfaction</keyword>
<sequence length="108" mass="12097">MNRDQILNGRTQQALHSLFLHVEGLQTKQIKNGSMGKGNKTSVSEFVLLGFSDHPHLQLLISVTIFLVFLMSVLGNFMFLMLVCADPHLQKPMYFFLGAMKLTISSAN</sequence>
<keyword evidence="4" id="KW-0297">G-protein coupled receptor</keyword>
<dbReference type="GO" id="GO:0004930">
    <property type="term" value="F:G protein-coupled receptor activity"/>
    <property type="evidence" value="ECO:0007669"/>
    <property type="project" value="UniProtKB-KW"/>
</dbReference>
<keyword evidence="4" id="KW-0807">Transducer</keyword>
<dbReference type="Gene3D" id="1.20.1070.10">
    <property type="entry name" value="Rhodopsin 7-helix transmembrane proteins"/>
    <property type="match status" value="1"/>
</dbReference>
<keyword evidence="6" id="KW-0812">Transmembrane</keyword>
<keyword evidence="2" id="KW-1003">Cell membrane</keyword>
<dbReference type="GO" id="GO:0005886">
    <property type="term" value="C:plasma membrane"/>
    <property type="evidence" value="ECO:0007669"/>
    <property type="project" value="UniProtKB-SubCell"/>
</dbReference>
<protein>
    <submittedName>
        <fullName evidence="8">Olfactory receptor 2G3-like isoform X2</fullName>
    </submittedName>
</protein>
<dbReference type="SUPFAM" id="SSF81321">
    <property type="entry name" value="Family A G protein-coupled receptor-like"/>
    <property type="match status" value="1"/>
</dbReference>
<dbReference type="RefSeq" id="XP_033795816.1">
    <property type="nucleotide sequence ID" value="XM_033939925.1"/>
</dbReference>
<feature type="transmembrane region" description="Helical" evidence="6">
    <location>
        <begin position="59"/>
        <end position="83"/>
    </location>
</feature>
<proteinExistence type="predicted"/>
<evidence type="ECO:0000256" key="6">
    <source>
        <dbReference type="SAM" id="Phobius"/>
    </source>
</evidence>
<dbReference type="AlphaFoldDB" id="A0A6P8R9V3"/>
<dbReference type="InterPro" id="IPR047132">
    <property type="entry name" value="Olfact_rcpt_6C-like"/>
</dbReference>
<evidence type="ECO:0000256" key="1">
    <source>
        <dbReference type="ARBA" id="ARBA00004651"/>
    </source>
</evidence>
<evidence type="ECO:0000313" key="7">
    <source>
        <dbReference type="Proteomes" id="UP000515159"/>
    </source>
</evidence>
<organism evidence="7 8">
    <name type="scientific">Geotrypetes seraphini</name>
    <name type="common">Gaboon caecilian</name>
    <name type="synonym">Caecilia seraphini</name>
    <dbReference type="NCBI Taxonomy" id="260995"/>
    <lineage>
        <taxon>Eukaryota</taxon>
        <taxon>Metazoa</taxon>
        <taxon>Chordata</taxon>
        <taxon>Craniata</taxon>
        <taxon>Vertebrata</taxon>
        <taxon>Euteleostomi</taxon>
        <taxon>Amphibia</taxon>
        <taxon>Gymnophiona</taxon>
        <taxon>Geotrypetes</taxon>
    </lineage>
</organism>
<evidence type="ECO:0000313" key="8">
    <source>
        <dbReference type="RefSeq" id="XP_033795816.1"/>
    </source>
</evidence>
<comment type="subcellular location">
    <subcellularLocation>
        <location evidence="1">Cell membrane</location>
        <topology evidence="1">Multi-pass membrane protein</topology>
    </subcellularLocation>
</comment>
<reference evidence="8" key="1">
    <citation type="submission" date="2025-08" db="UniProtKB">
        <authorList>
            <consortium name="RefSeq"/>
        </authorList>
    </citation>
    <scope>IDENTIFICATION</scope>
</reference>
<dbReference type="PANTHER" id="PTHR26454">
    <property type="entry name" value="OLFACTORY RECEPTOR"/>
    <property type="match status" value="1"/>
</dbReference>
<evidence type="ECO:0000256" key="5">
    <source>
        <dbReference type="ARBA" id="ARBA00023170"/>
    </source>
</evidence>
<accession>A0A6P8R9V3</accession>
<name>A0A6P8R9V3_GEOSA</name>
<keyword evidence="6" id="KW-0472">Membrane</keyword>
<keyword evidence="6" id="KW-1133">Transmembrane helix</keyword>
<dbReference type="Proteomes" id="UP000515159">
    <property type="component" value="Chromosome 3"/>
</dbReference>
<gene>
    <name evidence="8" type="primary">LOC117358237</name>
</gene>
<evidence type="ECO:0000256" key="2">
    <source>
        <dbReference type="ARBA" id="ARBA00022475"/>
    </source>
</evidence>
<keyword evidence="5" id="KW-0675">Receptor</keyword>
<keyword evidence="3" id="KW-0716">Sensory transduction</keyword>
<evidence type="ECO:0000256" key="3">
    <source>
        <dbReference type="ARBA" id="ARBA00022725"/>
    </source>
</evidence>
<dbReference type="PANTHER" id="PTHR26454:SF18">
    <property type="entry name" value="OLFACTORY RECEPTOR 6C76"/>
    <property type="match status" value="1"/>
</dbReference>
<evidence type="ECO:0000256" key="4">
    <source>
        <dbReference type="ARBA" id="ARBA00023040"/>
    </source>
</evidence>
<dbReference type="GO" id="GO:0007608">
    <property type="term" value="P:sensory perception of smell"/>
    <property type="evidence" value="ECO:0007669"/>
    <property type="project" value="UniProtKB-KW"/>
</dbReference>
<dbReference type="GeneID" id="117358237"/>
<keyword evidence="7" id="KW-1185">Reference proteome</keyword>